<accession>A0A369JBF8</accession>
<dbReference type="Proteomes" id="UP000076154">
    <property type="component" value="Unassembled WGS sequence"/>
</dbReference>
<dbReference type="AlphaFoldDB" id="A0A369JBF8"/>
<reference evidence="1" key="1">
    <citation type="submission" date="2018-04" db="EMBL/GenBank/DDBJ databases">
        <title>Whole genome sequencing of Hypsizygus marmoreus.</title>
        <authorList>
            <person name="Choi I.-G."/>
            <person name="Min B."/>
            <person name="Kim J.-G."/>
            <person name="Kim S."/>
            <person name="Oh Y.-L."/>
            <person name="Kong W.-S."/>
            <person name="Park H."/>
            <person name="Jeong J."/>
            <person name="Song E.-S."/>
        </authorList>
    </citation>
    <scope>NUCLEOTIDE SEQUENCE [LARGE SCALE GENOMIC DNA]</scope>
    <source>
        <strain evidence="1">51987-8</strain>
    </source>
</reference>
<dbReference type="EMBL" id="LUEZ02000122">
    <property type="protein sequence ID" value="RDB16764.1"/>
    <property type="molecule type" value="Genomic_DNA"/>
</dbReference>
<name>A0A369JBF8_HYPMA</name>
<dbReference type="InParanoid" id="A0A369JBF8"/>
<proteinExistence type="predicted"/>
<evidence type="ECO:0000313" key="2">
    <source>
        <dbReference type="Proteomes" id="UP000076154"/>
    </source>
</evidence>
<protein>
    <submittedName>
        <fullName evidence="1">Uncharacterized protein</fullName>
    </submittedName>
</protein>
<sequence>MRLGLMDMTLASCHKSISRSMPEHVLRSYYSSLTLQHSLCQISLRLWLPCRSQEFQNAHSRHAKNTVRFSRFGSSTLDVTLEQSYGDEFKSTKEPSVVSDRTLLRFTTFENKRIRI</sequence>
<evidence type="ECO:0000313" key="1">
    <source>
        <dbReference type="EMBL" id="RDB16764.1"/>
    </source>
</evidence>
<gene>
    <name evidence="1" type="ORF">Hypma_002603</name>
</gene>
<keyword evidence="2" id="KW-1185">Reference proteome</keyword>
<comment type="caution">
    <text evidence="1">The sequence shown here is derived from an EMBL/GenBank/DDBJ whole genome shotgun (WGS) entry which is preliminary data.</text>
</comment>
<organism evidence="1 2">
    <name type="scientific">Hypsizygus marmoreus</name>
    <name type="common">White beech mushroom</name>
    <name type="synonym">Agaricus marmoreus</name>
    <dbReference type="NCBI Taxonomy" id="39966"/>
    <lineage>
        <taxon>Eukaryota</taxon>
        <taxon>Fungi</taxon>
        <taxon>Dikarya</taxon>
        <taxon>Basidiomycota</taxon>
        <taxon>Agaricomycotina</taxon>
        <taxon>Agaricomycetes</taxon>
        <taxon>Agaricomycetidae</taxon>
        <taxon>Agaricales</taxon>
        <taxon>Tricholomatineae</taxon>
        <taxon>Lyophyllaceae</taxon>
        <taxon>Hypsizygus</taxon>
    </lineage>
</organism>